<comment type="caution">
    <text evidence="3">The sequence shown here is derived from an EMBL/GenBank/DDBJ whole genome shotgun (WGS) entry which is preliminary data.</text>
</comment>
<dbReference type="AlphaFoldDB" id="A0A171KP20"/>
<keyword evidence="4" id="KW-1185">Reference proteome</keyword>
<feature type="domain" description="Flavin reductase like" evidence="2">
    <location>
        <begin position="17"/>
        <end position="162"/>
    </location>
</feature>
<dbReference type="InterPro" id="IPR012349">
    <property type="entry name" value="Split_barrel_FMN-bd"/>
</dbReference>
<accession>A0A171KP20</accession>
<dbReference type="SUPFAM" id="SSF50475">
    <property type="entry name" value="FMN-binding split barrel"/>
    <property type="match status" value="1"/>
</dbReference>
<protein>
    <submittedName>
        <fullName evidence="3">Flavin reductase</fullName>
    </submittedName>
</protein>
<dbReference type="InterPro" id="IPR050268">
    <property type="entry name" value="NADH-dep_flavin_reductase"/>
</dbReference>
<evidence type="ECO:0000313" key="3">
    <source>
        <dbReference type="EMBL" id="KKO70637.1"/>
    </source>
</evidence>
<dbReference type="RefSeq" id="WP_068374318.1">
    <property type="nucleotide sequence ID" value="NZ_LBNE01000013.1"/>
</dbReference>
<dbReference type="InterPro" id="IPR002563">
    <property type="entry name" value="Flavin_Rdtase-like_dom"/>
</dbReference>
<dbReference type="PANTHER" id="PTHR30466">
    <property type="entry name" value="FLAVIN REDUCTASE"/>
    <property type="match status" value="1"/>
</dbReference>
<dbReference type="Proteomes" id="UP000078084">
    <property type="component" value="Unassembled WGS sequence"/>
</dbReference>
<dbReference type="Gene3D" id="2.30.110.10">
    <property type="entry name" value="Electron Transport, Fmn-binding Protein, Chain A"/>
    <property type="match status" value="1"/>
</dbReference>
<keyword evidence="1" id="KW-0560">Oxidoreductase</keyword>
<evidence type="ECO:0000259" key="2">
    <source>
        <dbReference type="SMART" id="SM00903"/>
    </source>
</evidence>
<reference evidence="3 4" key="1">
    <citation type="submission" date="2015-04" db="EMBL/GenBank/DDBJ databases">
        <title>Genome sequence of Kerstersia gyiorum CG1.</title>
        <authorList>
            <person name="Greninger A.L."/>
            <person name="Kozyreva V."/>
            <person name="Chaturvedi V."/>
        </authorList>
    </citation>
    <scope>NUCLEOTIDE SEQUENCE [LARGE SCALE GENOMIC DNA]</scope>
    <source>
        <strain evidence="3 4">CG1</strain>
    </source>
</reference>
<dbReference type="Pfam" id="PF01613">
    <property type="entry name" value="Flavin_Reduct"/>
    <property type="match status" value="1"/>
</dbReference>
<dbReference type="GO" id="GO:0042602">
    <property type="term" value="F:riboflavin reductase (NADPH) activity"/>
    <property type="evidence" value="ECO:0007669"/>
    <property type="project" value="TreeGrafter"/>
</dbReference>
<organism evidence="3 4">
    <name type="scientific">Kerstersia gyiorum</name>
    <dbReference type="NCBI Taxonomy" id="206506"/>
    <lineage>
        <taxon>Bacteria</taxon>
        <taxon>Pseudomonadati</taxon>
        <taxon>Pseudomonadota</taxon>
        <taxon>Betaproteobacteria</taxon>
        <taxon>Burkholderiales</taxon>
        <taxon>Alcaligenaceae</taxon>
        <taxon>Kerstersia</taxon>
    </lineage>
</organism>
<dbReference type="STRING" id="206506.AAV32_15340"/>
<dbReference type="EMBL" id="LBNE01000013">
    <property type="protein sequence ID" value="KKO70637.1"/>
    <property type="molecule type" value="Genomic_DNA"/>
</dbReference>
<evidence type="ECO:0000256" key="1">
    <source>
        <dbReference type="ARBA" id="ARBA00023002"/>
    </source>
</evidence>
<gene>
    <name evidence="3" type="ORF">AAV32_15340</name>
</gene>
<proteinExistence type="predicted"/>
<sequence>MTSDQPDFDSAHFRATLGRFATGVTVITTTLPDGKPVGVTISSFNSVSLAPPLVLWSLMQSSHLLDLFTNGQRYVINVLSHQQQELAMRFARGPSEARYDGLPDLRTEAGTPWLGPDCAAWMECRPHSQHAAGDHMVLIGKVERCAHGENAPLIYHRGNFSLTPAVGAAA</sequence>
<name>A0A171KP20_9BURK</name>
<dbReference type="SMART" id="SM00903">
    <property type="entry name" value="Flavin_Reduct"/>
    <property type="match status" value="1"/>
</dbReference>
<dbReference type="GO" id="GO:0010181">
    <property type="term" value="F:FMN binding"/>
    <property type="evidence" value="ECO:0007669"/>
    <property type="project" value="InterPro"/>
</dbReference>
<evidence type="ECO:0000313" key="4">
    <source>
        <dbReference type="Proteomes" id="UP000078084"/>
    </source>
</evidence>
<dbReference type="PANTHER" id="PTHR30466:SF1">
    <property type="entry name" value="FMN REDUCTASE (NADH) RUTF"/>
    <property type="match status" value="1"/>
</dbReference>